<dbReference type="AlphaFoldDB" id="A0A4Y2M7C7"/>
<evidence type="ECO:0000313" key="2">
    <source>
        <dbReference type="Proteomes" id="UP000499080"/>
    </source>
</evidence>
<keyword evidence="2" id="KW-1185">Reference proteome</keyword>
<proteinExistence type="predicted"/>
<name>A0A4Y2M7C7_ARAVE</name>
<organism evidence="1 2">
    <name type="scientific">Araneus ventricosus</name>
    <name type="common">Orbweaver spider</name>
    <name type="synonym">Epeira ventricosa</name>
    <dbReference type="NCBI Taxonomy" id="182803"/>
    <lineage>
        <taxon>Eukaryota</taxon>
        <taxon>Metazoa</taxon>
        <taxon>Ecdysozoa</taxon>
        <taxon>Arthropoda</taxon>
        <taxon>Chelicerata</taxon>
        <taxon>Arachnida</taxon>
        <taxon>Araneae</taxon>
        <taxon>Araneomorphae</taxon>
        <taxon>Entelegynae</taxon>
        <taxon>Araneoidea</taxon>
        <taxon>Araneidae</taxon>
        <taxon>Araneus</taxon>
    </lineage>
</organism>
<sequence>MLTGIQNMITGIQYMITGIQNMITGIHYMITGIRTVTKEQHDEVIERLHDSVKCKRPDFWKTKSCMLHQDKELAHGSLPGFKISYFRLRLIPLMSLHAILSGDEEFA</sequence>
<comment type="caution">
    <text evidence="1">The sequence shown here is derived from an EMBL/GenBank/DDBJ whole genome shotgun (WGS) entry which is preliminary data.</text>
</comment>
<evidence type="ECO:0000313" key="1">
    <source>
        <dbReference type="EMBL" id="GBN22995.1"/>
    </source>
</evidence>
<accession>A0A4Y2M7C7</accession>
<dbReference type="Proteomes" id="UP000499080">
    <property type="component" value="Unassembled WGS sequence"/>
</dbReference>
<dbReference type="EMBL" id="BGPR01006931">
    <property type="protein sequence ID" value="GBN22995.1"/>
    <property type="molecule type" value="Genomic_DNA"/>
</dbReference>
<reference evidence="1 2" key="1">
    <citation type="journal article" date="2019" name="Sci. Rep.">
        <title>Orb-weaving spider Araneus ventricosus genome elucidates the spidroin gene catalogue.</title>
        <authorList>
            <person name="Kono N."/>
            <person name="Nakamura H."/>
            <person name="Ohtoshi R."/>
            <person name="Moran D.A.P."/>
            <person name="Shinohara A."/>
            <person name="Yoshida Y."/>
            <person name="Fujiwara M."/>
            <person name="Mori M."/>
            <person name="Tomita M."/>
            <person name="Arakawa K."/>
        </authorList>
    </citation>
    <scope>NUCLEOTIDE SEQUENCE [LARGE SCALE GENOMIC DNA]</scope>
</reference>
<protein>
    <submittedName>
        <fullName evidence="1">Uncharacterized protein</fullName>
    </submittedName>
</protein>
<gene>
    <name evidence="1" type="ORF">AVEN_129466_1</name>
</gene>